<keyword evidence="6 7" id="KW-0472">Membrane</keyword>
<reference evidence="9 10" key="1">
    <citation type="submission" date="2019-02" db="EMBL/GenBank/DDBJ databases">
        <title>Deep-cultivation of Planctomycetes and their phenomic and genomic characterization uncovers novel biology.</title>
        <authorList>
            <person name="Wiegand S."/>
            <person name="Jogler M."/>
            <person name="Boedeker C."/>
            <person name="Pinto D."/>
            <person name="Vollmers J."/>
            <person name="Rivas-Marin E."/>
            <person name="Kohn T."/>
            <person name="Peeters S.H."/>
            <person name="Heuer A."/>
            <person name="Rast P."/>
            <person name="Oberbeckmann S."/>
            <person name="Bunk B."/>
            <person name="Jeske O."/>
            <person name="Meyerdierks A."/>
            <person name="Storesund J.E."/>
            <person name="Kallscheuer N."/>
            <person name="Luecker S."/>
            <person name="Lage O.M."/>
            <person name="Pohl T."/>
            <person name="Merkel B.J."/>
            <person name="Hornburger P."/>
            <person name="Mueller R.-W."/>
            <person name="Bruemmer F."/>
            <person name="Labrenz M."/>
            <person name="Spormann A.M."/>
            <person name="Op den Camp H."/>
            <person name="Overmann J."/>
            <person name="Amann R."/>
            <person name="Jetten M.S.M."/>
            <person name="Mascher T."/>
            <person name="Medema M.H."/>
            <person name="Devos D.P."/>
            <person name="Kaster A.-K."/>
            <person name="Ovreas L."/>
            <person name="Rohde M."/>
            <person name="Galperin M.Y."/>
            <person name="Jogler C."/>
        </authorList>
    </citation>
    <scope>NUCLEOTIDE SEQUENCE [LARGE SCALE GENOMIC DNA]</scope>
    <source>
        <strain evidence="9 10">ETA_A8</strain>
    </source>
</reference>
<accession>A0A517YHZ4</accession>
<evidence type="ECO:0000256" key="3">
    <source>
        <dbReference type="ARBA" id="ARBA00022475"/>
    </source>
</evidence>
<evidence type="ECO:0000259" key="8">
    <source>
        <dbReference type="Pfam" id="PF00482"/>
    </source>
</evidence>
<dbReference type="InterPro" id="IPR003004">
    <property type="entry name" value="GspF/PilC"/>
</dbReference>
<dbReference type="OrthoDB" id="279749at2"/>
<feature type="domain" description="Type II secretion system protein GspF" evidence="8">
    <location>
        <begin position="224"/>
        <end position="337"/>
    </location>
</feature>
<evidence type="ECO:0000256" key="7">
    <source>
        <dbReference type="SAM" id="Phobius"/>
    </source>
</evidence>
<comment type="subcellular location">
    <subcellularLocation>
        <location evidence="1">Cell membrane</location>
        <topology evidence="1">Multi-pass membrane protein</topology>
    </subcellularLocation>
</comment>
<dbReference type="KEGG" id="aagg:ETAA8_49690"/>
<dbReference type="Gene3D" id="1.20.81.30">
    <property type="entry name" value="Type II secretion system (T2SS), domain F"/>
    <property type="match status" value="2"/>
</dbReference>
<name>A0A517YHZ4_9BACT</name>
<sequence>MATLGVTSNKLSLDQLVALCDEIAALARAGVPLDHGLTALGHDLPGRLGRVAREMGSELAAGTPLDHVVARADGQFPPGFQAMLQAGIRAGNLPGILQGIAQLARRTGELRKQLFLAAINPLAVAVITYLLFLFWLDKLAPVYLLMCADWDMNTGPAEAIVTALQQWQWLWGPLIPVLGAVLVYLTWRGAGTSSGDWSLLDCFTFGIVGGIGRMRRAGQYASLCEQLAILLEHGLPLAESLQLISATIRSQPLAQATRQFAEQLARGETVRPPQPFPPLVACMLFDHYSQRELIVNLRQLAANYYDEVRRRSAWLTTWVPAILSLCIGGVLVLFHGLITLGPWLLLMKHMGDTA</sequence>
<feature type="domain" description="Type II secretion system protein GspF" evidence="8">
    <location>
        <begin position="20"/>
        <end position="134"/>
    </location>
</feature>
<evidence type="ECO:0000256" key="1">
    <source>
        <dbReference type="ARBA" id="ARBA00004651"/>
    </source>
</evidence>
<evidence type="ECO:0000256" key="2">
    <source>
        <dbReference type="ARBA" id="ARBA00005745"/>
    </source>
</evidence>
<dbReference type="PANTHER" id="PTHR30012:SF0">
    <property type="entry name" value="TYPE II SECRETION SYSTEM PROTEIN F-RELATED"/>
    <property type="match status" value="1"/>
</dbReference>
<dbReference type="EMBL" id="CP036274">
    <property type="protein sequence ID" value="QDU29853.1"/>
    <property type="molecule type" value="Genomic_DNA"/>
</dbReference>
<proteinExistence type="inferred from homology"/>
<dbReference type="GO" id="GO:0005886">
    <property type="term" value="C:plasma membrane"/>
    <property type="evidence" value="ECO:0007669"/>
    <property type="project" value="UniProtKB-SubCell"/>
</dbReference>
<keyword evidence="4 7" id="KW-0812">Transmembrane</keyword>
<protein>
    <submittedName>
        <fullName evidence="9">Type II secretion system protein F</fullName>
    </submittedName>
</protein>
<evidence type="ECO:0000256" key="5">
    <source>
        <dbReference type="ARBA" id="ARBA00022989"/>
    </source>
</evidence>
<feature type="transmembrane region" description="Helical" evidence="7">
    <location>
        <begin position="169"/>
        <end position="187"/>
    </location>
</feature>
<dbReference type="RefSeq" id="WP_145094334.1">
    <property type="nucleotide sequence ID" value="NZ_CP036274.1"/>
</dbReference>
<evidence type="ECO:0000313" key="9">
    <source>
        <dbReference type="EMBL" id="QDU29853.1"/>
    </source>
</evidence>
<keyword evidence="10" id="KW-1185">Reference proteome</keyword>
<feature type="transmembrane region" description="Helical" evidence="7">
    <location>
        <begin position="114"/>
        <end position="136"/>
    </location>
</feature>
<organism evidence="9 10">
    <name type="scientific">Anatilimnocola aggregata</name>
    <dbReference type="NCBI Taxonomy" id="2528021"/>
    <lineage>
        <taxon>Bacteria</taxon>
        <taxon>Pseudomonadati</taxon>
        <taxon>Planctomycetota</taxon>
        <taxon>Planctomycetia</taxon>
        <taxon>Pirellulales</taxon>
        <taxon>Pirellulaceae</taxon>
        <taxon>Anatilimnocola</taxon>
    </lineage>
</organism>
<evidence type="ECO:0000256" key="6">
    <source>
        <dbReference type="ARBA" id="ARBA00023136"/>
    </source>
</evidence>
<keyword evidence="5 7" id="KW-1133">Transmembrane helix</keyword>
<comment type="similarity">
    <text evidence="2">Belongs to the GSP F family.</text>
</comment>
<dbReference type="InterPro" id="IPR018076">
    <property type="entry name" value="T2SS_GspF_dom"/>
</dbReference>
<evidence type="ECO:0000256" key="4">
    <source>
        <dbReference type="ARBA" id="ARBA00022692"/>
    </source>
</evidence>
<dbReference type="Proteomes" id="UP000315017">
    <property type="component" value="Chromosome"/>
</dbReference>
<feature type="transmembrane region" description="Helical" evidence="7">
    <location>
        <begin position="318"/>
        <end position="345"/>
    </location>
</feature>
<dbReference type="InterPro" id="IPR042094">
    <property type="entry name" value="T2SS_GspF_sf"/>
</dbReference>
<dbReference type="Pfam" id="PF00482">
    <property type="entry name" value="T2SSF"/>
    <property type="match status" value="2"/>
</dbReference>
<evidence type="ECO:0000313" key="10">
    <source>
        <dbReference type="Proteomes" id="UP000315017"/>
    </source>
</evidence>
<dbReference type="AlphaFoldDB" id="A0A517YHZ4"/>
<keyword evidence="3" id="KW-1003">Cell membrane</keyword>
<gene>
    <name evidence="9" type="primary">gspF_2</name>
    <name evidence="9" type="ORF">ETAA8_49690</name>
</gene>
<dbReference type="PANTHER" id="PTHR30012">
    <property type="entry name" value="GENERAL SECRETION PATHWAY PROTEIN"/>
    <property type="match status" value="1"/>
</dbReference>